<dbReference type="GeneID" id="91309539"/>
<accession>A0A191V8J3</accession>
<organism evidence="1 2">
    <name type="scientific">Streptomyces parvulus</name>
    <dbReference type="NCBI Taxonomy" id="146923"/>
    <lineage>
        <taxon>Bacteria</taxon>
        <taxon>Bacillati</taxon>
        <taxon>Actinomycetota</taxon>
        <taxon>Actinomycetes</taxon>
        <taxon>Kitasatosporales</taxon>
        <taxon>Streptomycetaceae</taxon>
        <taxon>Streptomyces</taxon>
    </lineage>
</organism>
<dbReference type="AlphaFoldDB" id="A0A191V8J3"/>
<name>A0A191V8J3_9ACTN</name>
<evidence type="ECO:0000313" key="2">
    <source>
        <dbReference type="Proteomes" id="UP000078468"/>
    </source>
</evidence>
<proteinExistence type="predicted"/>
<dbReference type="KEGG" id="spav:Spa2297_31985"/>
<gene>
    <name evidence="1" type="ORF">Spa2297_31985</name>
</gene>
<protein>
    <submittedName>
        <fullName evidence="1">Uncharacterized protein</fullName>
    </submittedName>
</protein>
<dbReference type="RefSeq" id="WP_064731536.1">
    <property type="nucleotide sequence ID" value="NZ_BMRX01000004.1"/>
</dbReference>
<evidence type="ECO:0000313" key="1">
    <source>
        <dbReference type="EMBL" id="ANJ11208.1"/>
    </source>
</evidence>
<sequence length="459" mass="48015">MRAHAAHGGVRLPPPPWLWLLVCTYVWELPSGVVWWREQIRDLWTDEGAYGPEVVASPGFAALRASTVSQLMPSLVLVAGLLAVALPHLRGWYTRLRYRLVPLTALGSTDAAAPQGVGGLRDVAASVAPGATVMVSLWGKGPPARVYAAGWRKRRIAVSLGFLALWRRDPARARALLLHEAGHLGSGEHLIAGLGSPFTRAVQAWPAVFLAFGAAPLVWLAWRHEPTASLMWPQVVVVLSRASVIMVPVAALWCAELAADRHAAAVCGRRAVEHALDEIGAGGGRTRGGLTHPPHRLRRWCAERADGSLVPALLALAGPVILLVHAAVVVCFTTAALVLAGDPWSSAAASSLDLAHRDVLTVPLWSALVGLAVLWPLLAPRWSRLWAAATAGSGDVGGGAGRAGSGDAGRAGDGLGPRARAAVIMLPAVALAVALLPSTGAVERDPVLRPAGPEAGAER</sequence>
<reference evidence="1 2" key="1">
    <citation type="submission" date="2016-05" db="EMBL/GenBank/DDBJ databases">
        <title>Non-Contiguous Finished Genome Sequence of Streptomyces parvulus 2297 Integrated Site-Specifically with Actinophage R4.</title>
        <authorList>
            <person name="Nishizawa T."/>
            <person name="Miura T."/>
            <person name="Harada C."/>
            <person name="Guo Y."/>
            <person name="Narisawa K."/>
            <person name="Ohta H."/>
            <person name="Takahashi H."/>
            <person name="Shirai M."/>
        </authorList>
    </citation>
    <scope>NUCLEOTIDE SEQUENCE [LARGE SCALE GENOMIC DNA]</scope>
    <source>
        <strain evidence="1 2">2297</strain>
    </source>
</reference>
<dbReference type="Proteomes" id="UP000078468">
    <property type="component" value="Chromosome"/>
</dbReference>
<dbReference type="EMBL" id="CP015866">
    <property type="protein sequence ID" value="ANJ11208.1"/>
    <property type="molecule type" value="Genomic_DNA"/>
</dbReference>